<sequence>MHVRQLVTILGICLSQAHAISIPTASDPLEPIVRLVTTPHEVLGAAPDLKETEKTAIQQSPYL</sequence>
<reference evidence="2 3" key="1">
    <citation type="submission" date="2019-05" db="EMBL/GenBank/DDBJ databases">
        <title>Emergence of the Ug99 lineage of the wheat stem rust pathogen through somatic hybridization.</title>
        <authorList>
            <person name="Li F."/>
            <person name="Upadhyaya N.M."/>
            <person name="Sperschneider J."/>
            <person name="Matny O."/>
            <person name="Nguyen-Phuc H."/>
            <person name="Mago R."/>
            <person name="Raley C."/>
            <person name="Miller M.E."/>
            <person name="Silverstein K.A.T."/>
            <person name="Henningsen E."/>
            <person name="Hirsch C.D."/>
            <person name="Visser B."/>
            <person name="Pretorius Z.A."/>
            <person name="Steffenson B.J."/>
            <person name="Schwessinger B."/>
            <person name="Dodds P.N."/>
            <person name="Figueroa M."/>
        </authorList>
    </citation>
    <scope>NUCLEOTIDE SEQUENCE [LARGE SCALE GENOMIC DNA]</scope>
    <source>
        <strain evidence="2 3">Ug99</strain>
    </source>
</reference>
<dbReference type="AlphaFoldDB" id="A0A5B0QL23"/>
<protein>
    <submittedName>
        <fullName evidence="2">Uncharacterized protein</fullName>
    </submittedName>
</protein>
<accession>A0A5B0QL23</accession>
<dbReference type="EMBL" id="VDEP01000274">
    <property type="protein sequence ID" value="KAA1113870.1"/>
    <property type="molecule type" value="Genomic_DNA"/>
</dbReference>
<evidence type="ECO:0000256" key="1">
    <source>
        <dbReference type="SAM" id="SignalP"/>
    </source>
</evidence>
<organism evidence="2 3">
    <name type="scientific">Puccinia graminis f. sp. tritici</name>
    <dbReference type="NCBI Taxonomy" id="56615"/>
    <lineage>
        <taxon>Eukaryota</taxon>
        <taxon>Fungi</taxon>
        <taxon>Dikarya</taxon>
        <taxon>Basidiomycota</taxon>
        <taxon>Pucciniomycotina</taxon>
        <taxon>Pucciniomycetes</taxon>
        <taxon>Pucciniales</taxon>
        <taxon>Pucciniaceae</taxon>
        <taxon>Puccinia</taxon>
    </lineage>
</organism>
<comment type="caution">
    <text evidence="2">The sequence shown here is derived from an EMBL/GenBank/DDBJ whole genome shotgun (WGS) entry which is preliminary data.</text>
</comment>
<feature type="signal peptide" evidence="1">
    <location>
        <begin position="1"/>
        <end position="19"/>
    </location>
</feature>
<gene>
    <name evidence="2" type="ORF">PGTUg99_009498</name>
</gene>
<proteinExistence type="predicted"/>
<name>A0A5B0QL23_PUCGR</name>
<feature type="chain" id="PRO_5023028939" evidence="1">
    <location>
        <begin position="20"/>
        <end position="63"/>
    </location>
</feature>
<keyword evidence="1" id="KW-0732">Signal</keyword>
<dbReference type="Proteomes" id="UP000325313">
    <property type="component" value="Unassembled WGS sequence"/>
</dbReference>
<evidence type="ECO:0000313" key="2">
    <source>
        <dbReference type="EMBL" id="KAA1113870.1"/>
    </source>
</evidence>
<evidence type="ECO:0000313" key="3">
    <source>
        <dbReference type="Proteomes" id="UP000325313"/>
    </source>
</evidence>